<keyword evidence="4" id="KW-1185">Reference proteome</keyword>
<keyword evidence="1" id="KW-0067">ATP-binding</keyword>
<protein>
    <submittedName>
        <fullName evidence="5">Protein kinase domain-containing protein</fullName>
    </submittedName>
</protein>
<feature type="region of interest" description="Disordered" evidence="2">
    <location>
        <begin position="1"/>
        <end position="76"/>
    </location>
</feature>
<name>A0A1I7TWW2_9PELO</name>
<dbReference type="PANTHER" id="PTHR11909">
    <property type="entry name" value="CASEIN KINASE-RELATED"/>
    <property type="match status" value="1"/>
</dbReference>
<evidence type="ECO:0000256" key="1">
    <source>
        <dbReference type="PROSITE-ProRule" id="PRU10141"/>
    </source>
</evidence>
<evidence type="ECO:0000256" key="2">
    <source>
        <dbReference type="SAM" id="MobiDB-lite"/>
    </source>
</evidence>
<dbReference type="eggNOG" id="KOG1164">
    <property type="taxonomic scope" value="Eukaryota"/>
</dbReference>
<dbReference type="Gene3D" id="1.10.510.10">
    <property type="entry name" value="Transferase(Phosphotransferase) domain 1"/>
    <property type="match status" value="2"/>
</dbReference>
<keyword evidence="1" id="KW-0547">Nucleotide-binding</keyword>
<dbReference type="GO" id="GO:0005524">
    <property type="term" value="F:ATP binding"/>
    <property type="evidence" value="ECO:0007669"/>
    <property type="project" value="UniProtKB-UniRule"/>
</dbReference>
<feature type="compositionally biased region" description="Basic and acidic residues" evidence="2">
    <location>
        <begin position="19"/>
        <end position="74"/>
    </location>
</feature>
<evidence type="ECO:0000313" key="5">
    <source>
        <dbReference type="WBParaSite" id="Csp11.Scaffold629.g12604.t1"/>
    </source>
</evidence>
<feature type="binding site" evidence="1">
    <location>
        <position position="115"/>
    </location>
    <ligand>
        <name>ATP</name>
        <dbReference type="ChEBI" id="CHEBI:30616"/>
    </ligand>
</feature>
<dbReference type="SUPFAM" id="SSF56112">
    <property type="entry name" value="Protein kinase-like (PK-like)"/>
    <property type="match status" value="1"/>
</dbReference>
<dbReference type="Pfam" id="PF00069">
    <property type="entry name" value="Pkinase"/>
    <property type="match status" value="1"/>
</dbReference>
<evidence type="ECO:0000259" key="3">
    <source>
        <dbReference type="PROSITE" id="PS50011"/>
    </source>
</evidence>
<dbReference type="PROSITE" id="PS00107">
    <property type="entry name" value="PROTEIN_KINASE_ATP"/>
    <property type="match status" value="1"/>
</dbReference>
<dbReference type="AlphaFoldDB" id="A0A1I7TWW2"/>
<dbReference type="InterPro" id="IPR050235">
    <property type="entry name" value="CK1_Ser-Thr_kinase"/>
</dbReference>
<organism evidence="4 5">
    <name type="scientific">Caenorhabditis tropicalis</name>
    <dbReference type="NCBI Taxonomy" id="1561998"/>
    <lineage>
        <taxon>Eukaryota</taxon>
        <taxon>Metazoa</taxon>
        <taxon>Ecdysozoa</taxon>
        <taxon>Nematoda</taxon>
        <taxon>Chromadorea</taxon>
        <taxon>Rhabditida</taxon>
        <taxon>Rhabditina</taxon>
        <taxon>Rhabditomorpha</taxon>
        <taxon>Rhabditoidea</taxon>
        <taxon>Rhabditidae</taxon>
        <taxon>Peloderinae</taxon>
        <taxon>Caenorhabditis</taxon>
    </lineage>
</organism>
<dbReference type="SMART" id="SM00220">
    <property type="entry name" value="S_TKc"/>
    <property type="match status" value="1"/>
</dbReference>
<dbReference type="STRING" id="1561998.A0A1I7TWW2"/>
<reference evidence="5" key="1">
    <citation type="submission" date="2016-11" db="UniProtKB">
        <authorList>
            <consortium name="WormBaseParasite"/>
        </authorList>
    </citation>
    <scope>IDENTIFICATION</scope>
</reference>
<dbReference type="GO" id="GO:0004672">
    <property type="term" value="F:protein kinase activity"/>
    <property type="evidence" value="ECO:0007669"/>
    <property type="project" value="InterPro"/>
</dbReference>
<dbReference type="Proteomes" id="UP000095282">
    <property type="component" value="Unplaced"/>
</dbReference>
<feature type="domain" description="Protein kinase" evidence="3">
    <location>
        <begin position="86"/>
        <end position="331"/>
    </location>
</feature>
<sequence>MDPMSRPNASSLQKTPGVKTEKEKTPVDKKKEKKTSSEIEREQEKERAEKKIEDQRRENKEQQARDLPRFKVGEGENEITTSKDTYELISCLGQGSFGCVFSCVRQSDKKSFAIKCESVHARKPMLPHEANVLLALNLLKSPHFVEMIDNGQIAGRFQFVVIRLVGQNLWDVRVEMKEKRFTLATSLMIGIQTLAGLRDLHRKEQSRKDDIESWWYMLTEFIVFDIPWKKIRGTDRDGVRAAKWRLRGDGAYMKMLFHKCCYQQMHTILLYLDSLQYGNIPDYDFIYHQVTAAASVHKAELEAAPDWDQKAKRYGGPEYKERVAYIVKELE</sequence>
<accession>A0A1I7TWW2</accession>
<dbReference type="WBParaSite" id="Csp11.Scaffold629.g12604.t1">
    <property type="protein sequence ID" value="Csp11.Scaffold629.g12604.t1"/>
    <property type="gene ID" value="Csp11.Scaffold629.g12604"/>
</dbReference>
<dbReference type="PROSITE" id="PS50011">
    <property type="entry name" value="PROTEIN_KINASE_DOM"/>
    <property type="match status" value="1"/>
</dbReference>
<dbReference type="InterPro" id="IPR017441">
    <property type="entry name" value="Protein_kinase_ATP_BS"/>
</dbReference>
<evidence type="ECO:0000313" key="4">
    <source>
        <dbReference type="Proteomes" id="UP000095282"/>
    </source>
</evidence>
<dbReference type="InterPro" id="IPR011009">
    <property type="entry name" value="Kinase-like_dom_sf"/>
</dbReference>
<dbReference type="InterPro" id="IPR000719">
    <property type="entry name" value="Prot_kinase_dom"/>
</dbReference>
<proteinExistence type="predicted"/>